<evidence type="ECO:0000313" key="1">
    <source>
        <dbReference type="EMBL" id="PIC33096.1"/>
    </source>
</evidence>
<dbReference type="AlphaFoldDB" id="A0A2G5U1J9"/>
<accession>A0A2G5U1J9</accession>
<dbReference type="Proteomes" id="UP000230233">
    <property type="component" value="Chromosome IV"/>
</dbReference>
<comment type="caution">
    <text evidence="1">The sequence shown here is derived from an EMBL/GenBank/DDBJ whole genome shotgun (WGS) entry which is preliminary data.</text>
</comment>
<proteinExistence type="predicted"/>
<evidence type="ECO:0000313" key="2">
    <source>
        <dbReference type="Proteomes" id="UP000230233"/>
    </source>
</evidence>
<dbReference type="EMBL" id="PDUG01000004">
    <property type="protein sequence ID" value="PIC33096.1"/>
    <property type="molecule type" value="Genomic_DNA"/>
</dbReference>
<organism evidence="1 2">
    <name type="scientific">Caenorhabditis nigoni</name>
    <dbReference type="NCBI Taxonomy" id="1611254"/>
    <lineage>
        <taxon>Eukaryota</taxon>
        <taxon>Metazoa</taxon>
        <taxon>Ecdysozoa</taxon>
        <taxon>Nematoda</taxon>
        <taxon>Chromadorea</taxon>
        <taxon>Rhabditida</taxon>
        <taxon>Rhabditina</taxon>
        <taxon>Rhabditomorpha</taxon>
        <taxon>Rhabditoidea</taxon>
        <taxon>Rhabditidae</taxon>
        <taxon>Peloderinae</taxon>
        <taxon>Caenorhabditis</taxon>
    </lineage>
</organism>
<name>A0A2G5U1J9_9PELO</name>
<keyword evidence="2" id="KW-1185">Reference proteome</keyword>
<gene>
    <name evidence="1" type="primary">Cnig_chr_IV.g13200</name>
    <name evidence="1" type="ORF">B9Z55_013200</name>
</gene>
<sequence>MWSPTWQLKFAQNRPSPNLMKFSPDASSVMSTILAKFQSSFSSSSCFSGARIFSLKMDLEAIFAAFLELLKSHEDDESQS</sequence>
<reference evidence="2" key="1">
    <citation type="submission" date="2017-10" db="EMBL/GenBank/DDBJ databases">
        <title>Rapid genome shrinkage in a self-fertile nematode reveals novel sperm competition proteins.</title>
        <authorList>
            <person name="Yin D."/>
            <person name="Schwarz E.M."/>
            <person name="Thomas C.G."/>
            <person name="Felde R.L."/>
            <person name="Korf I.F."/>
            <person name="Cutter A.D."/>
            <person name="Schartner C.M."/>
            <person name="Ralston E.J."/>
            <person name="Meyer B.J."/>
            <person name="Haag E.S."/>
        </authorList>
    </citation>
    <scope>NUCLEOTIDE SEQUENCE [LARGE SCALE GENOMIC DNA]</scope>
    <source>
        <strain evidence="2">JU1422</strain>
    </source>
</reference>
<protein>
    <submittedName>
        <fullName evidence="1">Uncharacterized protein</fullName>
    </submittedName>
</protein>